<reference evidence="9" key="1">
    <citation type="submission" date="2019-09" db="EMBL/GenBank/DDBJ databases">
        <title>The Mitochondrial Proteome of the Jakobid, Andalucia godoyi, a Protist With the Most Gene-Rich and Bacteria-Like Mitochondrial Genome.</title>
        <authorList>
            <person name="Gray M.W."/>
            <person name="Burger G."/>
            <person name="Derelle R."/>
            <person name="Klimes V."/>
            <person name="Leger M."/>
            <person name="Sarrasin M."/>
            <person name="Vlcek C."/>
            <person name="Roger A.J."/>
            <person name="Elias M."/>
            <person name="Lang B.F."/>
        </authorList>
    </citation>
    <scope>NUCLEOTIDE SEQUENCE</scope>
    <source>
        <strain evidence="9">And28</strain>
    </source>
</reference>
<evidence type="ECO:0000313" key="9">
    <source>
        <dbReference type="EMBL" id="KAF0853109.1"/>
    </source>
</evidence>
<evidence type="ECO:0000256" key="7">
    <source>
        <dbReference type="SAM" id="MobiDB-lite"/>
    </source>
</evidence>
<feature type="region of interest" description="Disordered" evidence="7">
    <location>
        <begin position="139"/>
        <end position="172"/>
    </location>
</feature>
<evidence type="ECO:0000256" key="6">
    <source>
        <dbReference type="RuleBase" id="RU371123"/>
    </source>
</evidence>
<comment type="catalytic activity">
    <reaction evidence="6">
        <text>2 R'C(R)SH + O2 = R'C(R)S-S(R)CR' + H2O2</text>
        <dbReference type="Rhea" id="RHEA:17357"/>
        <dbReference type="ChEBI" id="CHEBI:15379"/>
        <dbReference type="ChEBI" id="CHEBI:16240"/>
        <dbReference type="ChEBI" id="CHEBI:16520"/>
        <dbReference type="ChEBI" id="CHEBI:17412"/>
        <dbReference type="EC" id="1.8.3.2"/>
    </reaction>
</comment>
<organism evidence="9 10">
    <name type="scientific">Andalucia godoyi</name>
    <name type="common">Flagellate</name>
    <dbReference type="NCBI Taxonomy" id="505711"/>
    <lineage>
        <taxon>Eukaryota</taxon>
        <taxon>Discoba</taxon>
        <taxon>Jakobida</taxon>
        <taxon>Andalucina</taxon>
        <taxon>Andaluciidae</taxon>
        <taxon>Andalucia</taxon>
    </lineage>
</organism>
<comment type="caution">
    <text evidence="9">The sequence shown here is derived from an EMBL/GenBank/DDBJ whole genome shotgun (WGS) entry which is preliminary data.</text>
</comment>
<dbReference type="SUPFAM" id="SSF69000">
    <property type="entry name" value="FAD-dependent thiol oxidase"/>
    <property type="match status" value="1"/>
</dbReference>
<sequence>MAEERESVRENEPVPIPQVPDSVALGQSSWKLLHSIAAAYPQQPSAEQQAEMKGFIRSFAHFYPCEVCADDFQDIINNVMPPKVDSRVSLSLWMCTAHNEVNRRLGKPAMNCPRFVKSWLEEVYGTPVSESEILSASTITNTSSSGDTPRSGNQQSSPAVPGTTDGNQGKKSSCGTTFCALDNFKKSSFLSQLSGVTSPTANAPPPK</sequence>
<keyword evidence="5" id="KW-1015">Disulfide bond</keyword>
<dbReference type="InterPro" id="IPR039799">
    <property type="entry name" value="ALR/ERV"/>
</dbReference>
<keyword evidence="4 6" id="KW-0560">Oxidoreductase</keyword>
<evidence type="ECO:0000256" key="3">
    <source>
        <dbReference type="ARBA" id="ARBA00022827"/>
    </source>
</evidence>
<feature type="compositionally biased region" description="Basic and acidic residues" evidence="7">
    <location>
        <begin position="1"/>
        <end position="12"/>
    </location>
</feature>
<dbReference type="AlphaFoldDB" id="A0A8K0F4H0"/>
<keyword evidence="2 6" id="KW-0285">Flavoprotein</keyword>
<protein>
    <recommendedName>
        <fullName evidence="6">Sulfhydryl oxidase</fullName>
        <ecNumber evidence="6">1.8.3.2</ecNumber>
    </recommendedName>
</protein>
<dbReference type="PROSITE" id="PS51324">
    <property type="entry name" value="ERV_ALR"/>
    <property type="match status" value="1"/>
</dbReference>
<dbReference type="PANTHER" id="PTHR12645">
    <property type="entry name" value="ALR/ERV"/>
    <property type="match status" value="1"/>
</dbReference>
<dbReference type="GO" id="GO:0016971">
    <property type="term" value="F:flavin-dependent sulfhydryl oxidase activity"/>
    <property type="evidence" value="ECO:0007669"/>
    <property type="project" value="InterPro"/>
</dbReference>
<dbReference type="GO" id="GO:0050660">
    <property type="term" value="F:flavin adenine dinucleotide binding"/>
    <property type="evidence" value="ECO:0007669"/>
    <property type="project" value="TreeGrafter"/>
</dbReference>
<proteinExistence type="predicted"/>
<dbReference type="OrthoDB" id="17199at2759"/>
<keyword evidence="10" id="KW-1185">Reference proteome</keyword>
<evidence type="ECO:0000313" key="10">
    <source>
        <dbReference type="Proteomes" id="UP000799049"/>
    </source>
</evidence>
<keyword evidence="3 6" id="KW-0274">FAD</keyword>
<dbReference type="EC" id="1.8.3.2" evidence="6"/>
<evidence type="ECO:0000259" key="8">
    <source>
        <dbReference type="PROSITE" id="PS51324"/>
    </source>
</evidence>
<dbReference type="GO" id="GO:0005739">
    <property type="term" value="C:mitochondrion"/>
    <property type="evidence" value="ECO:0007669"/>
    <property type="project" value="TreeGrafter"/>
</dbReference>
<dbReference type="Pfam" id="PF04777">
    <property type="entry name" value="Evr1_Alr"/>
    <property type="match status" value="1"/>
</dbReference>
<accession>A0A8K0F4H0</accession>
<gene>
    <name evidence="9" type="ORF">ANDGO_03071</name>
</gene>
<feature type="region of interest" description="Disordered" evidence="7">
    <location>
        <begin position="1"/>
        <end position="20"/>
    </location>
</feature>
<comment type="cofactor">
    <cofactor evidence="1 6">
        <name>FAD</name>
        <dbReference type="ChEBI" id="CHEBI:57692"/>
    </cofactor>
</comment>
<dbReference type="InterPro" id="IPR036774">
    <property type="entry name" value="ERV/ALR_sulphydryl_oxid_sf"/>
</dbReference>
<evidence type="ECO:0000256" key="2">
    <source>
        <dbReference type="ARBA" id="ARBA00022630"/>
    </source>
</evidence>
<evidence type="ECO:0000256" key="4">
    <source>
        <dbReference type="ARBA" id="ARBA00023002"/>
    </source>
</evidence>
<dbReference type="EMBL" id="VRVR01000002">
    <property type="protein sequence ID" value="KAF0853109.1"/>
    <property type="molecule type" value="Genomic_DNA"/>
</dbReference>
<dbReference type="PANTHER" id="PTHR12645:SF0">
    <property type="entry name" value="FAD-LINKED SULFHYDRYL OXIDASE ALR"/>
    <property type="match status" value="1"/>
</dbReference>
<feature type="domain" description="ERV/ALR sulfhydryl oxidase" evidence="8">
    <location>
        <begin position="18"/>
        <end position="119"/>
    </location>
</feature>
<name>A0A8K0F4H0_ANDGO</name>
<dbReference type="Gene3D" id="1.20.120.310">
    <property type="entry name" value="ERV/ALR sulfhydryl oxidase domain"/>
    <property type="match status" value="1"/>
</dbReference>
<evidence type="ECO:0000256" key="5">
    <source>
        <dbReference type="ARBA" id="ARBA00023157"/>
    </source>
</evidence>
<dbReference type="InterPro" id="IPR017905">
    <property type="entry name" value="ERV/ALR_sulphydryl_oxidase"/>
</dbReference>
<evidence type="ECO:0000256" key="1">
    <source>
        <dbReference type="ARBA" id="ARBA00001974"/>
    </source>
</evidence>
<dbReference type="Proteomes" id="UP000799049">
    <property type="component" value="Unassembled WGS sequence"/>
</dbReference>